<proteinExistence type="predicted"/>
<organism evidence="1 2">
    <name type="scientific">Roridomyces roridus</name>
    <dbReference type="NCBI Taxonomy" id="1738132"/>
    <lineage>
        <taxon>Eukaryota</taxon>
        <taxon>Fungi</taxon>
        <taxon>Dikarya</taxon>
        <taxon>Basidiomycota</taxon>
        <taxon>Agaricomycotina</taxon>
        <taxon>Agaricomycetes</taxon>
        <taxon>Agaricomycetidae</taxon>
        <taxon>Agaricales</taxon>
        <taxon>Marasmiineae</taxon>
        <taxon>Mycenaceae</taxon>
        <taxon>Roridomyces</taxon>
    </lineage>
</organism>
<evidence type="ECO:0000313" key="2">
    <source>
        <dbReference type="Proteomes" id="UP001221142"/>
    </source>
</evidence>
<protein>
    <recommendedName>
        <fullName evidence="3">F-box domain-containing protein</fullName>
    </recommendedName>
</protein>
<dbReference type="AlphaFoldDB" id="A0AAD7CGE1"/>
<sequence length="515" mass="58847">MHRCWQMPELTGTIFEQIDNPDRDWFSLARTCRTFSDPALDLLWRRQESIVPLLKCLPPDAWREVEEEQDSTSHFSAPREFRFCRPLQLADWDRVLLYSRRIRRFDEDPETYSAWGFTHIGHDVVEVLFMSFPTQPVLPMVQTMSTFTESPLFPSLRFFHGQYLTTLNVTIDDLDYRLSGLAYLTSCPSLRHLRLIHTYDGNEDIVDPVSSYIRAAVTDLESVLVPLLNQSALEHLAGLPHLHTLEVTQLRAKPFPNIHAIQDSFFPNLHKLTLNPRRISLAGNFLAAVRSSPLLSLSVTVQETALRVDYATFMAVLPNHKSLTSVAIDTRGGVQLIRGFDIDATPYIVESADIRPLLELSNLEDLHLYTLVGFSFDDNFGILMSLAWPRLKALRLLPNFGHKFATPPPMPTMAFLMTLASNCPRLQALYLDIDTSNVSEQYALRSRVRQTALTSLVFYRKTYVSEPVTMAKLLSSLFPSLRVISAVKDQEKWALVRKQVATFAAIRAEEREFML</sequence>
<dbReference type="EMBL" id="JARKIF010000002">
    <property type="protein sequence ID" value="KAJ7647969.1"/>
    <property type="molecule type" value="Genomic_DNA"/>
</dbReference>
<dbReference type="InterPro" id="IPR032675">
    <property type="entry name" value="LRR_dom_sf"/>
</dbReference>
<dbReference type="Gene3D" id="3.80.10.10">
    <property type="entry name" value="Ribonuclease Inhibitor"/>
    <property type="match status" value="1"/>
</dbReference>
<keyword evidence="2" id="KW-1185">Reference proteome</keyword>
<dbReference type="Proteomes" id="UP001221142">
    <property type="component" value="Unassembled WGS sequence"/>
</dbReference>
<comment type="caution">
    <text evidence="1">The sequence shown here is derived from an EMBL/GenBank/DDBJ whole genome shotgun (WGS) entry which is preliminary data.</text>
</comment>
<evidence type="ECO:0000313" key="1">
    <source>
        <dbReference type="EMBL" id="KAJ7647969.1"/>
    </source>
</evidence>
<evidence type="ECO:0008006" key="3">
    <source>
        <dbReference type="Google" id="ProtNLM"/>
    </source>
</evidence>
<reference evidence="1" key="1">
    <citation type="submission" date="2023-03" db="EMBL/GenBank/DDBJ databases">
        <title>Massive genome expansion in bonnet fungi (Mycena s.s.) driven by repeated elements and novel gene families across ecological guilds.</title>
        <authorList>
            <consortium name="Lawrence Berkeley National Laboratory"/>
            <person name="Harder C.B."/>
            <person name="Miyauchi S."/>
            <person name="Viragh M."/>
            <person name="Kuo A."/>
            <person name="Thoen E."/>
            <person name="Andreopoulos B."/>
            <person name="Lu D."/>
            <person name="Skrede I."/>
            <person name="Drula E."/>
            <person name="Henrissat B."/>
            <person name="Morin E."/>
            <person name="Kohler A."/>
            <person name="Barry K."/>
            <person name="LaButti K."/>
            <person name="Morin E."/>
            <person name="Salamov A."/>
            <person name="Lipzen A."/>
            <person name="Mereny Z."/>
            <person name="Hegedus B."/>
            <person name="Baldrian P."/>
            <person name="Stursova M."/>
            <person name="Weitz H."/>
            <person name="Taylor A."/>
            <person name="Grigoriev I.V."/>
            <person name="Nagy L.G."/>
            <person name="Martin F."/>
            <person name="Kauserud H."/>
        </authorList>
    </citation>
    <scope>NUCLEOTIDE SEQUENCE</scope>
    <source>
        <strain evidence="1">9284</strain>
    </source>
</reference>
<accession>A0AAD7CGE1</accession>
<gene>
    <name evidence="1" type="ORF">FB45DRAFT_1052366</name>
</gene>
<name>A0AAD7CGE1_9AGAR</name>